<dbReference type="PROSITE" id="PS50893">
    <property type="entry name" value="ABC_TRANSPORTER_2"/>
    <property type="match status" value="1"/>
</dbReference>
<keyword evidence="2" id="KW-0813">Transport</keyword>
<dbReference type="PANTHER" id="PTHR46743:SF2">
    <property type="entry name" value="TEICHOIC ACIDS EXPORT ATP-BINDING PROTEIN TAGH"/>
    <property type="match status" value="1"/>
</dbReference>
<evidence type="ECO:0000256" key="4">
    <source>
        <dbReference type="ARBA" id="ARBA00022840"/>
    </source>
</evidence>
<dbReference type="CDD" id="cd03220">
    <property type="entry name" value="ABC_KpsT_Wzt"/>
    <property type="match status" value="1"/>
</dbReference>
<dbReference type="GO" id="GO:0005524">
    <property type="term" value="F:ATP binding"/>
    <property type="evidence" value="ECO:0007669"/>
    <property type="project" value="UniProtKB-KW"/>
</dbReference>
<evidence type="ECO:0000256" key="1">
    <source>
        <dbReference type="ARBA" id="ARBA00005417"/>
    </source>
</evidence>
<keyword evidence="7" id="KW-1185">Reference proteome</keyword>
<organism evidence="6 7">
    <name type="scientific">Aquilutibacter rugosus</name>
    <dbReference type="NCBI Taxonomy" id="3115820"/>
    <lineage>
        <taxon>Bacteria</taxon>
        <taxon>Pseudomonadati</taxon>
        <taxon>Pseudomonadota</taxon>
        <taxon>Gammaproteobacteria</taxon>
        <taxon>Lysobacterales</taxon>
        <taxon>Lysobacteraceae</taxon>
        <taxon>Aquilutibacter</taxon>
    </lineage>
</organism>
<dbReference type="InterPro" id="IPR050683">
    <property type="entry name" value="Bact_Polysacc_Export_ATP-bd"/>
</dbReference>
<keyword evidence="4 6" id="KW-0067">ATP-binding</keyword>
<dbReference type="CDD" id="cd10147">
    <property type="entry name" value="Wzt_C-like"/>
    <property type="match status" value="1"/>
</dbReference>
<dbReference type="Proteomes" id="UP001356170">
    <property type="component" value="Unassembled WGS sequence"/>
</dbReference>
<evidence type="ECO:0000256" key="3">
    <source>
        <dbReference type="ARBA" id="ARBA00022741"/>
    </source>
</evidence>
<evidence type="ECO:0000313" key="7">
    <source>
        <dbReference type="Proteomes" id="UP001356170"/>
    </source>
</evidence>
<dbReference type="RefSeq" id="WP_331703343.1">
    <property type="nucleotide sequence ID" value="NZ_JAZHBO010000001.1"/>
</dbReference>
<gene>
    <name evidence="6" type="ORF">V3390_03365</name>
</gene>
<evidence type="ECO:0000313" key="6">
    <source>
        <dbReference type="EMBL" id="MEF2155271.1"/>
    </source>
</evidence>
<dbReference type="PROSITE" id="PS00211">
    <property type="entry name" value="ABC_TRANSPORTER_1"/>
    <property type="match status" value="1"/>
</dbReference>
<dbReference type="InterPro" id="IPR003593">
    <property type="entry name" value="AAA+_ATPase"/>
</dbReference>
<dbReference type="PANTHER" id="PTHR46743">
    <property type="entry name" value="TEICHOIC ACIDS EXPORT ATP-BINDING PROTEIN TAGH"/>
    <property type="match status" value="1"/>
</dbReference>
<accession>A0ABU7UZN4</accession>
<keyword evidence="3" id="KW-0547">Nucleotide-binding</keyword>
<protein>
    <submittedName>
        <fullName evidence="6">ABC transporter ATP-binding protein</fullName>
    </submittedName>
</protein>
<evidence type="ECO:0000259" key="5">
    <source>
        <dbReference type="PROSITE" id="PS50893"/>
    </source>
</evidence>
<evidence type="ECO:0000256" key="2">
    <source>
        <dbReference type="ARBA" id="ARBA00022448"/>
    </source>
</evidence>
<sequence length="451" mass="49160">MSINQDATEAISVKGVSKEYTFTHARRWSPLGHWRSRNKSSQDSKSAGYLALDDINFSVGKGETVGVLGKNGAGKSTLLQVITGVLQPTKGSVNIAGRIGALLELGAGFNPELTGRENIELAGAVLGLSSDEVRRKLDEIIEFADIGEFIDHPVKTYSSGMMVRVAFSQQVHMDPDVLIIDEALSVGDMFFQQKCLAKIKDIIGRGVTVFFVSHSLNAVKSLCRRAILLEKGKLVADGPSEEVCEQYQNSMSSTSPEDLAAAIAQSEMNRSEHGELRLHFEESFPVLPEDVFESTVLNRSGGGEIRFTGFAVLDSSGNRVTSIERANNIKLRLQFKVNSEVPAGATIGILIRDMHGVDLLAYNTDFYEAYLPAMAAGDRVYSLDVSTSLPFAMGRYSFHCGAKPSADSPYFYDRCFNIGVLDIESNPLTWGMYGGRLVHTPNDLKLLVNAV</sequence>
<dbReference type="EMBL" id="JAZHBO010000001">
    <property type="protein sequence ID" value="MEF2155271.1"/>
    <property type="molecule type" value="Genomic_DNA"/>
</dbReference>
<dbReference type="Pfam" id="PF00005">
    <property type="entry name" value="ABC_tran"/>
    <property type="match status" value="1"/>
</dbReference>
<comment type="caution">
    <text evidence="6">The sequence shown here is derived from an EMBL/GenBank/DDBJ whole genome shotgun (WGS) entry which is preliminary data.</text>
</comment>
<comment type="similarity">
    <text evidence="1">Belongs to the ABC transporter superfamily.</text>
</comment>
<reference evidence="6 7" key="1">
    <citation type="submission" date="2024-01" db="EMBL/GenBank/DDBJ databases">
        <title>Novel species of the genus Luteimonas isolated from rivers.</title>
        <authorList>
            <person name="Lu H."/>
        </authorList>
    </citation>
    <scope>NUCLEOTIDE SEQUENCE [LARGE SCALE GENOMIC DNA]</scope>
    <source>
        <strain evidence="6 7">FXH3W</strain>
    </source>
</reference>
<dbReference type="InterPro" id="IPR015860">
    <property type="entry name" value="ABC_transpr_TagH-like"/>
</dbReference>
<proteinExistence type="inferred from homology"/>
<dbReference type="SUPFAM" id="SSF52540">
    <property type="entry name" value="P-loop containing nucleoside triphosphate hydrolases"/>
    <property type="match status" value="1"/>
</dbReference>
<dbReference type="InterPro" id="IPR029439">
    <property type="entry name" value="Wzt_C"/>
</dbReference>
<dbReference type="Gene3D" id="3.40.50.300">
    <property type="entry name" value="P-loop containing nucleotide triphosphate hydrolases"/>
    <property type="match status" value="1"/>
</dbReference>
<dbReference type="Pfam" id="PF14524">
    <property type="entry name" value="Wzt_C"/>
    <property type="match status" value="1"/>
</dbReference>
<dbReference type="InterPro" id="IPR017871">
    <property type="entry name" value="ABC_transporter-like_CS"/>
</dbReference>
<dbReference type="Gene3D" id="2.70.50.60">
    <property type="entry name" value="abc- transporter (atp binding component) like domain"/>
    <property type="match status" value="1"/>
</dbReference>
<name>A0ABU7UZN4_9GAMM</name>
<dbReference type="InterPro" id="IPR003439">
    <property type="entry name" value="ABC_transporter-like_ATP-bd"/>
</dbReference>
<dbReference type="SMART" id="SM00382">
    <property type="entry name" value="AAA"/>
    <property type="match status" value="1"/>
</dbReference>
<dbReference type="InterPro" id="IPR027417">
    <property type="entry name" value="P-loop_NTPase"/>
</dbReference>
<feature type="domain" description="ABC transporter" evidence="5">
    <location>
        <begin position="34"/>
        <end position="256"/>
    </location>
</feature>